<dbReference type="InParanoid" id="A0A286UT94"/>
<feature type="region of interest" description="Disordered" evidence="1">
    <location>
        <begin position="73"/>
        <end position="122"/>
    </location>
</feature>
<comment type="caution">
    <text evidence="2">The sequence shown here is derived from an EMBL/GenBank/DDBJ whole genome shotgun (WGS) entry which is preliminary data.</text>
</comment>
<organism evidence="2 3">
    <name type="scientific">Pyrrhoderma noxium</name>
    <dbReference type="NCBI Taxonomy" id="2282107"/>
    <lineage>
        <taxon>Eukaryota</taxon>
        <taxon>Fungi</taxon>
        <taxon>Dikarya</taxon>
        <taxon>Basidiomycota</taxon>
        <taxon>Agaricomycotina</taxon>
        <taxon>Agaricomycetes</taxon>
        <taxon>Hymenochaetales</taxon>
        <taxon>Hymenochaetaceae</taxon>
        <taxon>Pyrrhoderma</taxon>
    </lineage>
</organism>
<sequence length="717" mass="71821">MKLPTSSSFVKAATASLALHASSAFAVPAVVPPSPEVGALSPANSARDISSYSSIPSVNSGKELTAAIEVSSVPPSGASQVAGREPAIRPGSGGRRSLPRRSHNIGTTNDANDEPGVHDSQGPITQVEIVGHSTNDKQMIEGSASKLDPRQVQALPAPPPPVAQIAGLTPSFPGQVVNGIIQGGPYSITTIPGTISQNGLPNIPQFPNGIPQPQAPSFNTPGQPFGTASSTISNVGAQIPQVIPYGSTLQAAQNNAADANAPAPFAPVEQLPGTLPVSSYGNTGVIYGPSIENTPASGVYSPVNGVAQNVQNGVIGNTVNGIPVVGGTVSGVVQGLPNPQGLLNGALPLANGIVGPVQGAISAGQGLINSPMPILQGSTPLGEDSGNGIATEDTSSSPPYNALQGSDGTSGNEDGQEKEAGISSPSSTMATPPTSPDATEGVDSSGVTSTTESPELTTTTESLVPTSTNDPQESSSIVTETTAEASSTVDPMEGFHAAAPPEHAAPSSLPFSPPLSVPTNTPVNSDTAVVASIQGTLPISAPLAIPSVPSVPSVPVAPSAPSAPSAASGAPNAPNAPNVPNIPNAPNVPTVPSVPSAPGASSAPSVPNPPVFIRAPRNGKMVRNAQVDEPLPSNFPAPSAPIEGDLPPLLRTDMKGVRANVQPSSVSAMNSGPYMTCTSSKAMSTNASSTLSSDVAPTSTVSKFRRRFFRFNRKENA</sequence>
<dbReference type="Proteomes" id="UP000217199">
    <property type="component" value="Unassembled WGS sequence"/>
</dbReference>
<dbReference type="STRING" id="2282107.A0A286UT94"/>
<evidence type="ECO:0000313" key="2">
    <source>
        <dbReference type="EMBL" id="PAV22801.1"/>
    </source>
</evidence>
<feature type="region of interest" description="Disordered" evidence="1">
    <location>
        <begin position="372"/>
        <end position="513"/>
    </location>
</feature>
<protein>
    <submittedName>
        <fullName evidence="2">Uncharacterized protein</fullName>
    </submittedName>
</protein>
<name>A0A286UT94_9AGAM</name>
<gene>
    <name evidence="2" type="ORF">PNOK_0275800</name>
</gene>
<feature type="compositionally biased region" description="Polar residues" evidence="1">
    <location>
        <begin position="392"/>
        <end position="413"/>
    </location>
</feature>
<evidence type="ECO:0000256" key="1">
    <source>
        <dbReference type="SAM" id="MobiDB-lite"/>
    </source>
</evidence>
<feature type="compositionally biased region" description="Low complexity" evidence="1">
    <location>
        <begin position="447"/>
        <end position="468"/>
    </location>
</feature>
<proteinExistence type="predicted"/>
<feature type="region of interest" description="Disordered" evidence="1">
    <location>
        <begin position="551"/>
        <end position="615"/>
    </location>
</feature>
<dbReference type="AlphaFoldDB" id="A0A286UT94"/>
<keyword evidence="3" id="KW-1185">Reference proteome</keyword>
<evidence type="ECO:0000313" key="3">
    <source>
        <dbReference type="Proteomes" id="UP000217199"/>
    </source>
</evidence>
<accession>A0A286UT94</accession>
<dbReference type="EMBL" id="NBII01000002">
    <property type="protein sequence ID" value="PAV22801.1"/>
    <property type="molecule type" value="Genomic_DNA"/>
</dbReference>
<feature type="compositionally biased region" description="Low complexity" evidence="1">
    <location>
        <begin position="423"/>
        <end position="439"/>
    </location>
</feature>
<reference evidence="2 3" key="1">
    <citation type="journal article" date="2017" name="Mol. Ecol.">
        <title>Comparative and population genomic landscape of Phellinus noxius: A hypervariable fungus causing root rot in trees.</title>
        <authorList>
            <person name="Chung C.L."/>
            <person name="Lee T.J."/>
            <person name="Akiba M."/>
            <person name="Lee H.H."/>
            <person name="Kuo T.H."/>
            <person name="Liu D."/>
            <person name="Ke H.M."/>
            <person name="Yokoi T."/>
            <person name="Roa M.B."/>
            <person name="Lu M.J."/>
            <person name="Chang Y.Y."/>
            <person name="Ann P.J."/>
            <person name="Tsai J.N."/>
            <person name="Chen C.Y."/>
            <person name="Tzean S.S."/>
            <person name="Ota Y."/>
            <person name="Hattori T."/>
            <person name="Sahashi N."/>
            <person name="Liou R.F."/>
            <person name="Kikuchi T."/>
            <person name="Tsai I.J."/>
        </authorList>
    </citation>
    <scope>NUCLEOTIDE SEQUENCE [LARGE SCALE GENOMIC DNA]</scope>
    <source>
        <strain evidence="2 3">FFPRI411160</strain>
    </source>
</reference>
<feature type="compositionally biased region" description="Polar residues" evidence="1">
    <location>
        <begin position="469"/>
        <end position="489"/>
    </location>
</feature>
<feature type="compositionally biased region" description="Low complexity" evidence="1">
    <location>
        <begin position="551"/>
        <end position="605"/>
    </location>
</feature>
<feature type="compositionally biased region" description="Low complexity" evidence="1">
    <location>
        <begin position="496"/>
        <end position="510"/>
    </location>
</feature>